<evidence type="ECO:0000313" key="5">
    <source>
        <dbReference type="EMBL" id="MYR35426.1"/>
    </source>
</evidence>
<dbReference type="InterPro" id="IPR036188">
    <property type="entry name" value="FAD/NAD-bd_sf"/>
</dbReference>
<evidence type="ECO:0000313" key="6">
    <source>
        <dbReference type="Proteomes" id="UP000467124"/>
    </source>
</evidence>
<comment type="caution">
    <text evidence="5">The sequence shown here is derived from an EMBL/GenBank/DDBJ whole genome shotgun (WGS) entry which is preliminary data.</text>
</comment>
<keyword evidence="1" id="KW-0285">Flavoprotein</keyword>
<proteinExistence type="predicted"/>
<dbReference type="PANTHER" id="PTHR48105">
    <property type="entry name" value="THIOREDOXIN REDUCTASE 1-RELATED-RELATED"/>
    <property type="match status" value="1"/>
</dbReference>
<feature type="domain" description="FAD/NAD(P)-binding" evidence="4">
    <location>
        <begin position="10"/>
        <end position="280"/>
    </location>
</feature>
<dbReference type="Pfam" id="PF07992">
    <property type="entry name" value="Pyr_redox_2"/>
    <property type="match status" value="1"/>
</dbReference>
<evidence type="ECO:0000259" key="4">
    <source>
        <dbReference type="Pfam" id="PF07992"/>
    </source>
</evidence>
<comment type="catalytic activity">
    <reaction evidence="3">
        <text>[thioredoxin]-dithiol + NADP(+) = [thioredoxin]-disulfide + NADPH + H(+)</text>
        <dbReference type="Rhea" id="RHEA:20345"/>
        <dbReference type="Rhea" id="RHEA-COMP:10698"/>
        <dbReference type="Rhea" id="RHEA-COMP:10700"/>
        <dbReference type="ChEBI" id="CHEBI:15378"/>
        <dbReference type="ChEBI" id="CHEBI:29950"/>
        <dbReference type="ChEBI" id="CHEBI:50058"/>
        <dbReference type="ChEBI" id="CHEBI:57783"/>
        <dbReference type="ChEBI" id="CHEBI:58349"/>
        <dbReference type="EC" id="1.8.1.9"/>
    </reaction>
</comment>
<dbReference type="InterPro" id="IPR023753">
    <property type="entry name" value="FAD/NAD-binding_dom"/>
</dbReference>
<reference evidence="5 6" key="1">
    <citation type="journal article" date="2019" name="Nat. Commun.">
        <title>The antimicrobial potential of Streptomyces from insect microbiomes.</title>
        <authorList>
            <person name="Chevrette M.G."/>
            <person name="Carlson C.M."/>
            <person name="Ortega H.E."/>
            <person name="Thomas C."/>
            <person name="Ananiev G.E."/>
            <person name="Barns K.J."/>
            <person name="Book A.J."/>
            <person name="Cagnazzo J."/>
            <person name="Carlos C."/>
            <person name="Flanigan W."/>
            <person name="Grubbs K.J."/>
            <person name="Horn H.A."/>
            <person name="Hoffmann F.M."/>
            <person name="Klassen J.L."/>
            <person name="Knack J.J."/>
            <person name="Lewin G.R."/>
            <person name="McDonald B.R."/>
            <person name="Muller L."/>
            <person name="Melo W.G.P."/>
            <person name="Pinto-Tomas A.A."/>
            <person name="Schmitz A."/>
            <person name="Wendt-Pienkowski E."/>
            <person name="Wildman S."/>
            <person name="Zhao M."/>
            <person name="Zhang F."/>
            <person name="Bugni T.S."/>
            <person name="Andes D.R."/>
            <person name="Pupo M.T."/>
            <person name="Currie C.R."/>
        </authorList>
    </citation>
    <scope>NUCLEOTIDE SEQUENCE [LARGE SCALE GENOMIC DNA]</scope>
    <source>
        <strain evidence="5 6">SID5840</strain>
    </source>
</reference>
<evidence type="ECO:0000256" key="1">
    <source>
        <dbReference type="ARBA" id="ARBA00022630"/>
    </source>
</evidence>
<sequence length="320" mass="33299">MNTKNEDVHEVLVVGGGAAGLSGALTLARARRSVLVVDGGEPRNAPASGVHGLLGLEGIPPTELLERGRAEVRSYGGEITSGRVRSVEGDAENGFRAALADGRVLRARRILVATGLTDRLPDVPGLAERWGRDVLHCPYCHGWEVRDLPIGVLATSPMSTHQASMFGQWSPDVIYFADGGEIAPEQVRRLNAQGIRVVSEPVTAIETVDDALAGVRLDTGELVERRALAVAARMEARVDFLAPLGLKPIDHPSGMGDHLPADATGRTEVAGVWAAGNATDPSAQVGASAAAGTLAAARINADLIEADVDRALNGESGSSA</sequence>
<gene>
    <name evidence="5" type="ORF">GTW20_24980</name>
</gene>
<dbReference type="EMBL" id="WWHY01000001">
    <property type="protein sequence ID" value="MYR35426.1"/>
    <property type="molecule type" value="Genomic_DNA"/>
</dbReference>
<dbReference type="Gene3D" id="3.50.50.60">
    <property type="entry name" value="FAD/NAD(P)-binding domain"/>
    <property type="match status" value="2"/>
</dbReference>
<organism evidence="5 6">
    <name type="scientific">Nocardiopsis alba</name>
    <dbReference type="NCBI Taxonomy" id="53437"/>
    <lineage>
        <taxon>Bacteria</taxon>
        <taxon>Bacillati</taxon>
        <taxon>Actinomycetota</taxon>
        <taxon>Actinomycetes</taxon>
        <taxon>Streptosporangiales</taxon>
        <taxon>Nocardiopsidaceae</taxon>
        <taxon>Nocardiopsis</taxon>
    </lineage>
</organism>
<keyword evidence="2" id="KW-0560">Oxidoreductase</keyword>
<accession>A0A7K2IZZ4</accession>
<dbReference type="AlphaFoldDB" id="A0A7K2IZZ4"/>
<evidence type="ECO:0000256" key="3">
    <source>
        <dbReference type="ARBA" id="ARBA00048132"/>
    </source>
</evidence>
<dbReference type="SUPFAM" id="SSF51905">
    <property type="entry name" value="FAD/NAD(P)-binding domain"/>
    <property type="match status" value="1"/>
</dbReference>
<dbReference type="RefSeq" id="WP_161112065.1">
    <property type="nucleotide sequence ID" value="NZ_WWHY01000001.1"/>
</dbReference>
<name>A0A7K2IZZ4_9ACTN</name>
<protein>
    <submittedName>
        <fullName evidence="5">FAD-dependent oxidoreductase</fullName>
    </submittedName>
</protein>
<evidence type="ECO:0000256" key="2">
    <source>
        <dbReference type="ARBA" id="ARBA00023002"/>
    </source>
</evidence>
<dbReference type="PRINTS" id="PR00469">
    <property type="entry name" value="PNDRDTASEII"/>
</dbReference>
<dbReference type="Proteomes" id="UP000467124">
    <property type="component" value="Unassembled WGS sequence"/>
</dbReference>
<dbReference type="PRINTS" id="PR00368">
    <property type="entry name" value="FADPNR"/>
</dbReference>
<dbReference type="GO" id="GO:0004791">
    <property type="term" value="F:thioredoxin-disulfide reductase (NADPH) activity"/>
    <property type="evidence" value="ECO:0007669"/>
    <property type="project" value="UniProtKB-EC"/>
</dbReference>
<dbReference type="InterPro" id="IPR050097">
    <property type="entry name" value="Ferredoxin-NADP_redctase_2"/>
</dbReference>